<dbReference type="EMBL" id="JANAWD010000179">
    <property type="protein sequence ID" value="KAJ3484713.1"/>
    <property type="molecule type" value="Genomic_DNA"/>
</dbReference>
<feature type="compositionally biased region" description="Basic and acidic residues" evidence="1">
    <location>
        <begin position="16"/>
        <end position="29"/>
    </location>
</feature>
<dbReference type="Proteomes" id="UP001212997">
    <property type="component" value="Unassembled WGS sequence"/>
</dbReference>
<organism evidence="2 3">
    <name type="scientific">Meripilus lineatus</name>
    <dbReference type="NCBI Taxonomy" id="2056292"/>
    <lineage>
        <taxon>Eukaryota</taxon>
        <taxon>Fungi</taxon>
        <taxon>Dikarya</taxon>
        <taxon>Basidiomycota</taxon>
        <taxon>Agaricomycotina</taxon>
        <taxon>Agaricomycetes</taxon>
        <taxon>Polyporales</taxon>
        <taxon>Meripilaceae</taxon>
        <taxon>Meripilus</taxon>
    </lineage>
</organism>
<dbReference type="PANTHER" id="PTHR36986:SF1">
    <property type="entry name" value="UPF0643 PROTEIN PB2B2.08"/>
    <property type="match status" value="1"/>
</dbReference>
<name>A0AAD5V4U8_9APHY</name>
<keyword evidence="3" id="KW-1185">Reference proteome</keyword>
<accession>A0AAD5V4U8</accession>
<sequence length="198" mass="22216">MAQVAVATPTPIPETLPKDKTFDENETTHVDATPTEGVTVKEVPSPIGDPHELPKFDDTTLTAPTAPILYLPPLLSSLPKGFTHAFPPATDDKDKEYRPLNTDTRLPDIDPASLALHKALHRFRPITTEYAVTPYNKAFNWDDMQLPEDHEREWYCVVFRSKRKEGSDGGPLYEADKKAHEEAVQNGGLILYWYGIPH</sequence>
<proteinExistence type="predicted"/>
<dbReference type="PANTHER" id="PTHR36986">
    <property type="entry name" value="UPF0643 PROTEIN PB2B2.08"/>
    <property type="match status" value="1"/>
</dbReference>
<protein>
    <submittedName>
        <fullName evidence="2">Uncharacterized protein</fullName>
    </submittedName>
</protein>
<evidence type="ECO:0000313" key="2">
    <source>
        <dbReference type="EMBL" id="KAJ3484713.1"/>
    </source>
</evidence>
<reference evidence="2" key="1">
    <citation type="submission" date="2022-07" db="EMBL/GenBank/DDBJ databases">
        <title>Genome Sequence of Physisporinus lineatus.</title>
        <authorList>
            <person name="Buettner E."/>
        </authorList>
    </citation>
    <scope>NUCLEOTIDE SEQUENCE</scope>
    <source>
        <strain evidence="2">VT162</strain>
    </source>
</reference>
<evidence type="ECO:0000313" key="3">
    <source>
        <dbReference type="Proteomes" id="UP001212997"/>
    </source>
</evidence>
<evidence type="ECO:0000256" key="1">
    <source>
        <dbReference type="SAM" id="MobiDB-lite"/>
    </source>
</evidence>
<gene>
    <name evidence="2" type="ORF">NLI96_g5456</name>
</gene>
<feature type="region of interest" description="Disordered" evidence="1">
    <location>
        <begin position="1"/>
        <end position="51"/>
    </location>
</feature>
<comment type="caution">
    <text evidence="2">The sequence shown here is derived from an EMBL/GenBank/DDBJ whole genome shotgun (WGS) entry which is preliminary data.</text>
</comment>
<dbReference type="AlphaFoldDB" id="A0AAD5V4U8"/>